<sequence length="100" mass="11546">MNEFILSIFFVTINLFPAGVVFSKGDGFMKKKKLNITATTLSLIYCFVLAYFFLIAEPATENPNRPLWIHSIIPAGVVVIKIFFDYVIKKDYIRDYLDKK</sequence>
<dbReference type="Proteomes" id="UP000252585">
    <property type="component" value="Unassembled WGS sequence"/>
</dbReference>
<keyword evidence="1" id="KW-0812">Transmembrane</keyword>
<name>A0A368Y595_9BACI</name>
<feature type="transmembrane region" description="Helical" evidence="1">
    <location>
        <begin position="34"/>
        <end position="55"/>
    </location>
</feature>
<protein>
    <submittedName>
        <fullName evidence="2">Uncharacterized protein</fullName>
    </submittedName>
</protein>
<evidence type="ECO:0000256" key="1">
    <source>
        <dbReference type="SAM" id="Phobius"/>
    </source>
</evidence>
<proteinExistence type="predicted"/>
<accession>A0A368Y595</accession>
<reference evidence="2 3" key="1">
    <citation type="submission" date="2018-07" db="EMBL/GenBank/DDBJ databases">
        <title>Genomic Encyclopedia of Type Strains, Phase IV (KMG-IV): sequencing the most valuable type-strain genomes for metagenomic binning, comparative biology and taxonomic classification.</title>
        <authorList>
            <person name="Goeker M."/>
        </authorList>
    </citation>
    <scope>NUCLEOTIDE SEQUENCE [LARGE SCALE GENOMIC DNA]</scope>
    <source>
        <strain evidence="2 3">DSM 27696</strain>
    </source>
</reference>
<gene>
    <name evidence="2" type="ORF">DFR57_103216</name>
</gene>
<feature type="transmembrane region" description="Helical" evidence="1">
    <location>
        <begin position="67"/>
        <end position="88"/>
    </location>
</feature>
<keyword evidence="1" id="KW-1133">Transmembrane helix</keyword>
<feature type="transmembrane region" description="Helical" evidence="1">
    <location>
        <begin position="6"/>
        <end position="22"/>
    </location>
</feature>
<keyword evidence="1" id="KW-0472">Membrane</keyword>
<comment type="caution">
    <text evidence="2">The sequence shown here is derived from an EMBL/GenBank/DDBJ whole genome shotgun (WGS) entry which is preliminary data.</text>
</comment>
<organism evidence="2 3">
    <name type="scientific">Saliterribacillus persicus</name>
    <dbReference type="NCBI Taxonomy" id="930114"/>
    <lineage>
        <taxon>Bacteria</taxon>
        <taxon>Bacillati</taxon>
        <taxon>Bacillota</taxon>
        <taxon>Bacilli</taxon>
        <taxon>Bacillales</taxon>
        <taxon>Bacillaceae</taxon>
        <taxon>Saliterribacillus</taxon>
    </lineage>
</organism>
<dbReference type="EMBL" id="QPJJ01000003">
    <property type="protein sequence ID" value="RCW74919.1"/>
    <property type="molecule type" value="Genomic_DNA"/>
</dbReference>
<evidence type="ECO:0000313" key="3">
    <source>
        <dbReference type="Proteomes" id="UP000252585"/>
    </source>
</evidence>
<dbReference type="AlphaFoldDB" id="A0A368Y595"/>
<evidence type="ECO:0000313" key="2">
    <source>
        <dbReference type="EMBL" id="RCW74919.1"/>
    </source>
</evidence>
<keyword evidence="3" id="KW-1185">Reference proteome</keyword>